<dbReference type="InterPro" id="IPR014721">
    <property type="entry name" value="Ribsml_uS5_D2-typ_fold_subgr"/>
</dbReference>
<evidence type="ECO:0000256" key="5">
    <source>
        <dbReference type="ARBA" id="ARBA00022741"/>
    </source>
</evidence>
<proteinExistence type="inferred from homology"/>
<dbReference type="InterPro" id="IPR004424">
    <property type="entry name" value="IspE"/>
</dbReference>
<dbReference type="UniPathway" id="UPA00056">
    <property type="reaction ID" value="UER00094"/>
</dbReference>
<keyword evidence="6 9" id="KW-0418">Kinase</keyword>
<dbReference type="RefSeq" id="WP_162330622.1">
    <property type="nucleotide sequence ID" value="NZ_CP048113.1"/>
</dbReference>
<feature type="active site" evidence="9">
    <location>
        <position position="13"/>
    </location>
</feature>
<feature type="binding site" evidence="9">
    <location>
        <begin position="96"/>
        <end position="106"/>
    </location>
    <ligand>
        <name>ATP</name>
        <dbReference type="ChEBI" id="CHEBI:30616"/>
    </ligand>
</feature>
<protein>
    <recommendedName>
        <fullName evidence="3 9">4-diphosphocytidyl-2-C-methyl-D-erythritol kinase</fullName>
        <shortName evidence="9">CMK</shortName>
        <ecNumber evidence="2 9">2.7.1.148</ecNumber>
    </recommendedName>
    <alternativeName>
        <fullName evidence="8 9">4-(cytidine-5'-diphospho)-2-C-methyl-D-erythritol kinase</fullName>
    </alternativeName>
</protein>
<sequence>MVFYIMIVFPNCKINLGLHVVSKRADGFHELETVFYPLPLTDALEVISPGKLAFTTSGIAVPGDSADNLCLKAWRLLKQDFPEIPEVNIHLHKHIPIGAGLGGGSADAAFMLQLLNNRFQLELTKDQLISYAAILGSDCPFFIENKAVYATGRGEIMTPIDLDLSGWSFVLVYPGVHINTGWAFGKITPKAPVLSLRESIMQPVETWRETVSNDFEAAVFPAHPELALIKEKLYTAGAVYASMSGSGSAFVGIFPKNKVGALSFDETYKVYFL</sequence>
<comment type="pathway">
    <text evidence="9">Isoprenoid biosynthesis; isopentenyl diphosphate biosynthesis via DXP pathway; isopentenyl diphosphate from 1-deoxy-D-xylulose 5-phosphate: step 3/6.</text>
</comment>
<evidence type="ECO:0000259" key="10">
    <source>
        <dbReference type="Pfam" id="PF00288"/>
    </source>
</evidence>
<accession>A0A6B9ZAR7</accession>
<keyword evidence="4 9" id="KW-0808">Transferase</keyword>
<comment type="similarity">
    <text evidence="1 9">Belongs to the GHMP kinase family. IspE subfamily.</text>
</comment>
<evidence type="ECO:0000256" key="2">
    <source>
        <dbReference type="ARBA" id="ARBA00012052"/>
    </source>
</evidence>
<dbReference type="GO" id="GO:0019288">
    <property type="term" value="P:isopentenyl diphosphate biosynthetic process, methylerythritol 4-phosphate pathway"/>
    <property type="evidence" value="ECO:0007669"/>
    <property type="project" value="UniProtKB-UniRule"/>
</dbReference>
<dbReference type="InterPro" id="IPR020568">
    <property type="entry name" value="Ribosomal_Su5_D2-typ_SF"/>
</dbReference>
<dbReference type="GO" id="GO:0016114">
    <property type="term" value="P:terpenoid biosynthetic process"/>
    <property type="evidence" value="ECO:0007669"/>
    <property type="project" value="UniProtKB-UniRule"/>
</dbReference>
<evidence type="ECO:0000313" key="13">
    <source>
        <dbReference type="Proteomes" id="UP000476411"/>
    </source>
</evidence>
<gene>
    <name evidence="9" type="primary">ispE</name>
    <name evidence="12" type="ORF">GWR21_04710</name>
</gene>
<dbReference type="HAMAP" id="MF_00061">
    <property type="entry name" value="IspE"/>
    <property type="match status" value="1"/>
</dbReference>
<dbReference type="Gene3D" id="3.30.70.890">
    <property type="entry name" value="GHMP kinase, C-terminal domain"/>
    <property type="match status" value="1"/>
</dbReference>
<dbReference type="SUPFAM" id="SSF54211">
    <property type="entry name" value="Ribosomal protein S5 domain 2-like"/>
    <property type="match status" value="1"/>
</dbReference>
<dbReference type="SUPFAM" id="SSF55060">
    <property type="entry name" value="GHMP Kinase, C-terminal domain"/>
    <property type="match status" value="1"/>
</dbReference>
<evidence type="ECO:0000256" key="1">
    <source>
        <dbReference type="ARBA" id="ARBA00009684"/>
    </source>
</evidence>
<dbReference type="Gene3D" id="3.30.230.10">
    <property type="match status" value="1"/>
</dbReference>
<keyword evidence="5 9" id="KW-0547">Nucleotide-binding</keyword>
<dbReference type="InterPro" id="IPR013750">
    <property type="entry name" value="GHMP_kinase_C_dom"/>
</dbReference>
<evidence type="ECO:0000256" key="8">
    <source>
        <dbReference type="ARBA" id="ARBA00032554"/>
    </source>
</evidence>
<keyword evidence="13" id="KW-1185">Reference proteome</keyword>
<dbReference type="PANTHER" id="PTHR43527">
    <property type="entry name" value="4-DIPHOSPHOCYTIDYL-2-C-METHYL-D-ERYTHRITOL KINASE, CHLOROPLASTIC"/>
    <property type="match status" value="1"/>
</dbReference>
<organism evidence="12 13">
    <name type="scientific">Chitinophaga agri</name>
    <dbReference type="NCBI Taxonomy" id="2703787"/>
    <lineage>
        <taxon>Bacteria</taxon>
        <taxon>Pseudomonadati</taxon>
        <taxon>Bacteroidota</taxon>
        <taxon>Chitinophagia</taxon>
        <taxon>Chitinophagales</taxon>
        <taxon>Chitinophagaceae</taxon>
        <taxon>Chitinophaga</taxon>
    </lineage>
</organism>
<dbReference type="EC" id="2.7.1.148" evidence="2 9"/>
<dbReference type="Pfam" id="PF08544">
    <property type="entry name" value="GHMP_kinases_C"/>
    <property type="match status" value="1"/>
</dbReference>
<name>A0A6B9ZAR7_9BACT</name>
<dbReference type="AlphaFoldDB" id="A0A6B9ZAR7"/>
<feature type="domain" description="GHMP kinase C-terminal" evidence="11">
    <location>
        <begin position="212"/>
        <end position="258"/>
    </location>
</feature>
<dbReference type="GO" id="GO:0050515">
    <property type="term" value="F:4-(cytidine 5'-diphospho)-2-C-methyl-D-erythritol kinase activity"/>
    <property type="evidence" value="ECO:0007669"/>
    <property type="project" value="UniProtKB-UniRule"/>
</dbReference>
<comment type="catalytic activity">
    <reaction evidence="9">
        <text>4-CDP-2-C-methyl-D-erythritol + ATP = 4-CDP-2-C-methyl-D-erythritol 2-phosphate + ADP + H(+)</text>
        <dbReference type="Rhea" id="RHEA:18437"/>
        <dbReference type="ChEBI" id="CHEBI:15378"/>
        <dbReference type="ChEBI" id="CHEBI:30616"/>
        <dbReference type="ChEBI" id="CHEBI:57823"/>
        <dbReference type="ChEBI" id="CHEBI:57919"/>
        <dbReference type="ChEBI" id="CHEBI:456216"/>
        <dbReference type="EC" id="2.7.1.148"/>
    </reaction>
</comment>
<evidence type="ECO:0000256" key="9">
    <source>
        <dbReference type="HAMAP-Rule" id="MF_00061"/>
    </source>
</evidence>
<dbReference type="InterPro" id="IPR036554">
    <property type="entry name" value="GHMP_kinase_C_sf"/>
</dbReference>
<keyword evidence="9" id="KW-0414">Isoprene biosynthesis</keyword>
<keyword evidence="7 9" id="KW-0067">ATP-binding</keyword>
<dbReference type="EMBL" id="CP048113">
    <property type="protein sequence ID" value="QHS58919.1"/>
    <property type="molecule type" value="Genomic_DNA"/>
</dbReference>
<dbReference type="PANTHER" id="PTHR43527:SF2">
    <property type="entry name" value="4-DIPHOSPHOCYTIDYL-2-C-METHYL-D-ERYTHRITOL KINASE, CHLOROPLASTIC"/>
    <property type="match status" value="1"/>
</dbReference>
<dbReference type="NCBIfam" id="TIGR00154">
    <property type="entry name" value="ispE"/>
    <property type="match status" value="1"/>
</dbReference>
<evidence type="ECO:0000256" key="4">
    <source>
        <dbReference type="ARBA" id="ARBA00022679"/>
    </source>
</evidence>
<reference evidence="12 13" key="1">
    <citation type="submission" date="2020-01" db="EMBL/GenBank/DDBJ databases">
        <title>Complete genome sequence of Chitinophaga sp. H33E-04 isolated from quinoa roots.</title>
        <authorList>
            <person name="Weon H.-Y."/>
            <person name="Lee S.A."/>
        </authorList>
    </citation>
    <scope>NUCLEOTIDE SEQUENCE [LARGE SCALE GENOMIC DNA]</scope>
    <source>
        <strain evidence="12 13">H33E-04</strain>
    </source>
</reference>
<dbReference type="Pfam" id="PF00288">
    <property type="entry name" value="GHMP_kinases_N"/>
    <property type="match status" value="1"/>
</dbReference>
<dbReference type="InterPro" id="IPR006204">
    <property type="entry name" value="GHMP_kinase_N_dom"/>
</dbReference>
<dbReference type="KEGG" id="chih:GWR21_04710"/>
<comment type="function">
    <text evidence="9">Catalyzes the phosphorylation of the position 2 hydroxy group of 4-diphosphocytidyl-2C-methyl-D-erythritol.</text>
</comment>
<evidence type="ECO:0000256" key="6">
    <source>
        <dbReference type="ARBA" id="ARBA00022777"/>
    </source>
</evidence>
<dbReference type="PIRSF" id="PIRSF010376">
    <property type="entry name" value="IspE"/>
    <property type="match status" value="1"/>
</dbReference>
<evidence type="ECO:0000259" key="11">
    <source>
        <dbReference type="Pfam" id="PF08544"/>
    </source>
</evidence>
<evidence type="ECO:0000313" key="12">
    <source>
        <dbReference type="EMBL" id="QHS58919.1"/>
    </source>
</evidence>
<dbReference type="Proteomes" id="UP000476411">
    <property type="component" value="Chromosome"/>
</dbReference>
<dbReference type="GO" id="GO:0005524">
    <property type="term" value="F:ATP binding"/>
    <property type="evidence" value="ECO:0007669"/>
    <property type="project" value="UniProtKB-UniRule"/>
</dbReference>
<evidence type="ECO:0000256" key="3">
    <source>
        <dbReference type="ARBA" id="ARBA00017473"/>
    </source>
</evidence>
<feature type="domain" description="GHMP kinase N-terminal" evidence="10">
    <location>
        <begin position="68"/>
        <end position="143"/>
    </location>
</feature>
<evidence type="ECO:0000256" key="7">
    <source>
        <dbReference type="ARBA" id="ARBA00022840"/>
    </source>
</evidence>
<feature type="active site" evidence="9">
    <location>
        <position position="138"/>
    </location>
</feature>